<comment type="caution">
    <text evidence="1">The sequence shown here is derived from an EMBL/GenBank/DDBJ whole genome shotgun (WGS) entry which is preliminary data.</text>
</comment>
<protein>
    <submittedName>
        <fullName evidence="1">Uncharacterized protein</fullName>
    </submittedName>
</protein>
<organism evidence="1">
    <name type="scientific">marine sediment metagenome</name>
    <dbReference type="NCBI Taxonomy" id="412755"/>
    <lineage>
        <taxon>unclassified sequences</taxon>
        <taxon>metagenomes</taxon>
        <taxon>ecological metagenomes</taxon>
    </lineage>
</organism>
<evidence type="ECO:0000313" key="1">
    <source>
        <dbReference type="EMBL" id="GAI67639.1"/>
    </source>
</evidence>
<name>X1SIP1_9ZZZZ</name>
<gene>
    <name evidence="1" type="ORF">S12H4_06134</name>
</gene>
<proteinExistence type="predicted"/>
<reference evidence="1" key="1">
    <citation type="journal article" date="2014" name="Front. Microbiol.">
        <title>High frequency of phylogenetically diverse reductive dehalogenase-homologous genes in deep subseafloor sedimentary metagenomes.</title>
        <authorList>
            <person name="Kawai M."/>
            <person name="Futagami T."/>
            <person name="Toyoda A."/>
            <person name="Takaki Y."/>
            <person name="Nishi S."/>
            <person name="Hori S."/>
            <person name="Arai W."/>
            <person name="Tsubouchi T."/>
            <person name="Morono Y."/>
            <person name="Uchiyama I."/>
            <person name="Ito T."/>
            <person name="Fujiyama A."/>
            <person name="Inagaki F."/>
            <person name="Takami H."/>
        </authorList>
    </citation>
    <scope>NUCLEOTIDE SEQUENCE</scope>
    <source>
        <strain evidence="1">Expedition CK06-06</strain>
    </source>
</reference>
<dbReference type="EMBL" id="BARW01002112">
    <property type="protein sequence ID" value="GAI67639.1"/>
    <property type="molecule type" value="Genomic_DNA"/>
</dbReference>
<accession>X1SIP1</accession>
<sequence>MSYDEARISELENKIAAICISCPQSKWLIGGFQCTVGRRHCHSRKVRRWLDEIKRSGGAEVLKRAKEIEVCPRCGQPLVELPWSKSVGQRVYILTCDNGGCADYRTPVKTIAKEVMK</sequence>
<dbReference type="AlphaFoldDB" id="X1SIP1"/>